<sequence>MSLQVQDLIDLNTGEWDSATVSAIFWPIDYELILNIPLSRLGAEDLVMWHYANNSLFSVRSAYHLMCAMEFRPCSSDSREAEQQWWWRMWQARLPCKVRVFAWRAALNALPTSLNLLKRIPDTSSICPFCHEGKEDLIHALVHCTFAWQVWGLSNISSTVIFSTAAAPLPWLQFASSALEDEEFRYFLCLCWTLWNWDWGDCAGFRWSCIAWLSRRLASRASSELVEAMAAREAVLLAMRHGWQSILICLSQNIELLNETAHL</sequence>
<dbReference type="EMBL" id="JACGWJ010000002">
    <property type="protein sequence ID" value="KAL0437450.1"/>
    <property type="molecule type" value="Genomic_DNA"/>
</dbReference>
<evidence type="ECO:0000259" key="1">
    <source>
        <dbReference type="Pfam" id="PF13966"/>
    </source>
</evidence>
<gene>
    <name evidence="2" type="ORF">Sradi_0452900</name>
</gene>
<dbReference type="AlphaFoldDB" id="A0AAW2W847"/>
<dbReference type="InterPro" id="IPR026960">
    <property type="entry name" value="RVT-Znf"/>
</dbReference>
<name>A0AAW2W847_SESRA</name>
<protein>
    <recommendedName>
        <fullName evidence="1">Reverse transcriptase zinc-binding domain-containing protein</fullName>
    </recommendedName>
</protein>
<comment type="caution">
    <text evidence="2">The sequence shown here is derived from an EMBL/GenBank/DDBJ whole genome shotgun (WGS) entry which is preliminary data.</text>
</comment>
<organism evidence="2">
    <name type="scientific">Sesamum radiatum</name>
    <name type="common">Black benniseed</name>
    <dbReference type="NCBI Taxonomy" id="300843"/>
    <lineage>
        <taxon>Eukaryota</taxon>
        <taxon>Viridiplantae</taxon>
        <taxon>Streptophyta</taxon>
        <taxon>Embryophyta</taxon>
        <taxon>Tracheophyta</taxon>
        <taxon>Spermatophyta</taxon>
        <taxon>Magnoliopsida</taxon>
        <taxon>eudicotyledons</taxon>
        <taxon>Gunneridae</taxon>
        <taxon>Pentapetalae</taxon>
        <taxon>asterids</taxon>
        <taxon>lamiids</taxon>
        <taxon>Lamiales</taxon>
        <taxon>Pedaliaceae</taxon>
        <taxon>Sesamum</taxon>
    </lineage>
</organism>
<feature type="domain" description="Reverse transcriptase zinc-binding" evidence="1">
    <location>
        <begin position="57"/>
        <end position="151"/>
    </location>
</feature>
<reference evidence="2" key="2">
    <citation type="journal article" date="2024" name="Plant">
        <title>Genomic evolution and insights into agronomic trait innovations of Sesamum species.</title>
        <authorList>
            <person name="Miao H."/>
            <person name="Wang L."/>
            <person name="Qu L."/>
            <person name="Liu H."/>
            <person name="Sun Y."/>
            <person name="Le M."/>
            <person name="Wang Q."/>
            <person name="Wei S."/>
            <person name="Zheng Y."/>
            <person name="Lin W."/>
            <person name="Duan Y."/>
            <person name="Cao H."/>
            <person name="Xiong S."/>
            <person name="Wang X."/>
            <person name="Wei L."/>
            <person name="Li C."/>
            <person name="Ma Q."/>
            <person name="Ju M."/>
            <person name="Zhao R."/>
            <person name="Li G."/>
            <person name="Mu C."/>
            <person name="Tian Q."/>
            <person name="Mei H."/>
            <person name="Zhang T."/>
            <person name="Gao T."/>
            <person name="Zhang H."/>
        </authorList>
    </citation>
    <scope>NUCLEOTIDE SEQUENCE</scope>
    <source>
        <strain evidence="2">G02</strain>
    </source>
</reference>
<accession>A0AAW2W847</accession>
<reference evidence="2" key="1">
    <citation type="submission" date="2020-06" db="EMBL/GenBank/DDBJ databases">
        <authorList>
            <person name="Li T."/>
            <person name="Hu X."/>
            <person name="Zhang T."/>
            <person name="Song X."/>
            <person name="Zhang H."/>
            <person name="Dai N."/>
            <person name="Sheng W."/>
            <person name="Hou X."/>
            <person name="Wei L."/>
        </authorList>
    </citation>
    <scope>NUCLEOTIDE SEQUENCE</scope>
    <source>
        <strain evidence="2">G02</strain>
        <tissue evidence="2">Leaf</tissue>
    </source>
</reference>
<proteinExistence type="predicted"/>
<dbReference type="Pfam" id="PF13966">
    <property type="entry name" value="zf-RVT"/>
    <property type="match status" value="1"/>
</dbReference>
<evidence type="ECO:0000313" key="2">
    <source>
        <dbReference type="EMBL" id="KAL0437450.1"/>
    </source>
</evidence>